<reference evidence="3 4" key="1">
    <citation type="submission" date="2018-08" db="EMBL/GenBank/DDBJ databases">
        <title>Draft genome sequence of the cyanotroph, Pseudomonas monteilii BCN3.</title>
        <authorList>
            <person name="Jones L.B."/>
            <person name="Kunz D.A."/>
        </authorList>
    </citation>
    <scope>NUCLEOTIDE SEQUENCE [LARGE SCALE GENOMIC DNA]</scope>
    <source>
        <strain evidence="3 4">BCN3</strain>
    </source>
</reference>
<proteinExistence type="predicted"/>
<sequence>MDLNNTAVDLEYATNRIKPGKDTILVVGTGLSLALTERKYPQIGWIGLIRNGFSYAVSIGKITAATAEKWCKHLDDSPTTDEILHVAGFLSARLADGGGYDYAAWLKKEFSEVKIHDQALAKTIKALSDAGVKICTLNYDSVLEEVTSLLPVCMTDPNDVVEWFQEERQGILHLHGHWKKPETCILSSQDYQATIQSSTRNFLQQHLTVFEKLVFVGCGGTFEDPNFDKTLTWLREELKSSNLSTFALVRDEEVPTRRADAAWKNIVEPIGFGTDHAALGPFLDNLFRDVTHQHSGSYPDLMGNHVIQRMEQGEKTTALDGIHSPLPSAPQAHSVRHAQSFQAEQILKRDRRLWLAADWGMGEDEFISALIARMSEKTNRVYSVNLSNYTDKASFYSQIEELLGASFASFCSAMSLIDQPYLLLKDVPLDTCDDKIKLYADILSLTDILISFCPELRVILTSRNLPESRNEAIELTAMDGADTRAYIESHPLYQGGLGNDDFTQLFEHTNGVPRFIKEALDKLAVASLDEIISERGSSRINLSGRFGDSLKALSVAPEIEKRYAFSLLKSLSAFPYGEYLDNIKRVDKSKKYTIDHVVILQREGFIYVEDQDSFGHTGSRGSKKRLIVTRPVREWLTQETKPREIAKIKNQAYQLYFGDDWQTSDAKLNHIFKVNDISEKSSEINNAKYFIIDIFAEGQTNERWRTLGIELASQFCATVSKKSYYKVVQDLYVALKSMLDSRDKDQKYWFFIFLCAQSIRMVGDQGTRNEALQMFLDCLDHIQQPKLVGSIKLQIAMIYSSSQDHARAIEYATQAQKLTKGSVAMQASHIAIKHSDLATKDSDISKIQAKAKTKATTLYSNIELERADELDEGPEKVEILKALVGYCHDNKDLYNQIRATLGHADAVMSVRGELEPKEISALISIYHHLYHDNLTNLHSKCHRILWSVFEQKNDIINLLQLFKYSSLYWRLRDNQKPELDAVNKFKALGLPETLAERDPAAAYYYGRRATIES</sequence>
<dbReference type="InterPro" id="IPR038916">
    <property type="entry name" value="FAM118"/>
</dbReference>
<organism evidence="3 4">
    <name type="scientific">Pseudomonas monteilii</name>
    <dbReference type="NCBI Taxonomy" id="76759"/>
    <lineage>
        <taxon>Bacteria</taxon>
        <taxon>Pseudomonadati</taxon>
        <taxon>Pseudomonadota</taxon>
        <taxon>Gammaproteobacteria</taxon>
        <taxon>Pseudomonadales</taxon>
        <taxon>Pseudomonadaceae</taxon>
        <taxon>Pseudomonas</taxon>
    </lineage>
</organism>
<evidence type="ECO:0000256" key="2">
    <source>
        <dbReference type="ARBA" id="ARBA00022990"/>
    </source>
</evidence>
<protein>
    <submittedName>
        <fullName evidence="3">Uncharacterized protein</fullName>
    </submittedName>
</protein>
<dbReference type="AlphaFoldDB" id="A0A399M4T7"/>
<keyword evidence="2" id="KW-0007">Acetylation</keyword>
<evidence type="ECO:0000313" key="3">
    <source>
        <dbReference type="EMBL" id="RII76791.1"/>
    </source>
</evidence>
<accession>A0A399M4T7</accession>
<dbReference type="RefSeq" id="WP_119370400.1">
    <property type="nucleotide sequence ID" value="NZ_QWLL01000033.1"/>
</dbReference>
<comment type="caution">
    <text evidence="3">The sequence shown here is derived from an EMBL/GenBank/DDBJ whole genome shotgun (WGS) entry which is preliminary data.</text>
</comment>
<evidence type="ECO:0000256" key="1">
    <source>
        <dbReference type="ARBA" id="ARBA00022553"/>
    </source>
</evidence>
<gene>
    <name evidence="3" type="ORF">D0894_15250</name>
</gene>
<dbReference type="PANTHER" id="PTHR28623">
    <property type="entry name" value="PROTEIN FAM118B"/>
    <property type="match status" value="1"/>
</dbReference>
<dbReference type="Pfam" id="PF13289">
    <property type="entry name" value="SIR2_2"/>
    <property type="match status" value="1"/>
</dbReference>
<dbReference type="EMBL" id="QWLL01000033">
    <property type="protein sequence ID" value="RII76791.1"/>
    <property type="molecule type" value="Genomic_DNA"/>
</dbReference>
<evidence type="ECO:0000313" key="4">
    <source>
        <dbReference type="Proteomes" id="UP000265875"/>
    </source>
</evidence>
<name>A0A399M4T7_9PSED</name>
<keyword evidence="1" id="KW-0597">Phosphoprotein</keyword>
<dbReference type="PANTHER" id="PTHR28623:SF1">
    <property type="entry name" value="PROTEIN FAM118B"/>
    <property type="match status" value="1"/>
</dbReference>
<dbReference type="Proteomes" id="UP000265875">
    <property type="component" value="Unassembled WGS sequence"/>
</dbReference>